<organism evidence="1 2">
    <name type="scientific">Artemisia annua</name>
    <name type="common">Sweet wormwood</name>
    <dbReference type="NCBI Taxonomy" id="35608"/>
    <lineage>
        <taxon>Eukaryota</taxon>
        <taxon>Viridiplantae</taxon>
        <taxon>Streptophyta</taxon>
        <taxon>Embryophyta</taxon>
        <taxon>Tracheophyta</taxon>
        <taxon>Spermatophyta</taxon>
        <taxon>Magnoliopsida</taxon>
        <taxon>eudicotyledons</taxon>
        <taxon>Gunneridae</taxon>
        <taxon>Pentapetalae</taxon>
        <taxon>asterids</taxon>
        <taxon>campanulids</taxon>
        <taxon>Asterales</taxon>
        <taxon>Asteraceae</taxon>
        <taxon>Asteroideae</taxon>
        <taxon>Anthemideae</taxon>
        <taxon>Artemisiinae</taxon>
        <taxon>Artemisia</taxon>
    </lineage>
</organism>
<protein>
    <submittedName>
        <fullName evidence="1">Rhomboid protein</fullName>
    </submittedName>
</protein>
<evidence type="ECO:0000313" key="1">
    <source>
        <dbReference type="EMBL" id="PWA35015.1"/>
    </source>
</evidence>
<reference evidence="1 2" key="1">
    <citation type="journal article" date="2018" name="Mol. Plant">
        <title>The genome of Artemisia annua provides insight into the evolution of Asteraceae family and artemisinin biosynthesis.</title>
        <authorList>
            <person name="Shen Q."/>
            <person name="Zhang L."/>
            <person name="Liao Z."/>
            <person name="Wang S."/>
            <person name="Yan T."/>
            <person name="Shi P."/>
            <person name="Liu M."/>
            <person name="Fu X."/>
            <person name="Pan Q."/>
            <person name="Wang Y."/>
            <person name="Lv Z."/>
            <person name="Lu X."/>
            <person name="Zhang F."/>
            <person name="Jiang W."/>
            <person name="Ma Y."/>
            <person name="Chen M."/>
            <person name="Hao X."/>
            <person name="Li L."/>
            <person name="Tang Y."/>
            <person name="Lv G."/>
            <person name="Zhou Y."/>
            <person name="Sun X."/>
            <person name="Brodelius P.E."/>
            <person name="Rose J.K.C."/>
            <person name="Tang K."/>
        </authorList>
    </citation>
    <scope>NUCLEOTIDE SEQUENCE [LARGE SCALE GENOMIC DNA]</scope>
    <source>
        <strain evidence="2">cv. Huhao1</strain>
        <tissue evidence="1">Leaf</tissue>
    </source>
</reference>
<dbReference type="STRING" id="35608.A0A2U1KE12"/>
<name>A0A2U1KE12_ARTAN</name>
<keyword evidence="2" id="KW-1185">Reference proteome</keyword>
<proteinExistence type="predicted"/>
<evidence type="ECO:0000313" key="2">
    <source>
        <dbReference type="Proteomes" id="UP000245207"/>
    </source>
</evidence>
<sequence>MVRGRSNYNNISNGMIPLMLFQAVNEYRRLDRKPPVTAALLAANTLIYLRPGVLHDVIPPIHDVFFNAHLIVKKAIHTPRARYAIPTYLTDKLPGLLLLVCD</sequence>
<dbReference type="OrthoDB" id="983884at2759"/>
<comment type="caution">
    <text evidence="1">The sequence shown here is derived from an EMBL/GenBank/DDBJ whole genome shotgun (WGS) entry which is preliminary data.</text>
</comment>
<accession>A0A2U1KE12</accession>
<dbReference type="AlphaFoldDB" id="A0A2U1KE12"/>
<dbReference type="Proteomes" id="UP000245207">
    <property type="component" value="Unassembled WGS sequence"/>
</dbReference>
<gene>
    <name evidence="1" type="ORF">CTI12_AA613470</name>
</gene>
<dbReference type="EMBL" id="PKPP01020882">
    <property type="protein sequence ID" value="PWA35015.1"/>
    <property type="molecule type" value="Genomic_DNA"/>
</dbReference>